<dbReference type="OrthoDB" id="27683at2759"/>
<reference evidence="12" key="2">
    <citation type="journal article" date="2013" name="G3 (Bethesda)">
        <title>Genomes of Ashbya fungi isolated from insects reveal four mating-type loci, numerous translocations, lack of transposons, and distinct gene duplications.</title>
        <authorList>
            <person name="Dietrich F.S."/>
            <person name="Voegeli S."/>
            <person name="Kuo S."/>
            <person name="Philippsen P."/>
        </authorList>
    </citation>
    <scope>GENOME REANNOTATION</scope>
    <source>
        <strain evidence="12">ATCC 10895 / CBS 109.51 / FGSC 9923 / NRRL Y-1056</strain>
    </source>
</reference>
<dbReference type="GO" id="GO:0003980">
    <property type="term" value="F:UDP-glucose:glycoprotein glucosyltransferase activity"/>
    <property type="evidence" value="ECO:0000318"/>
    <property type="project" value="GO_Central"/>
</dbReference>
<dbReference type="InterPro" id="IPR040692">
    <property type="entry name" value="UGGT_TRXL_3"/>
</dbReference>
<dbReference type="GO" id="GO:0018279">
    <property type="term" value="P:protein N-linked glycosylation via asparagine"/>
    <property type="evidence" value="ECO:0000318"/>
    <property type="project" value="GO_Central"/>
</dbReference>
<keyword evidence="2 6" id="KW-0732">Signal</keyword>
<feature type="compositionally biased region" description="Polar residues" evidence="5">
    <location>
        <begin position="1272"/>
        <end position="1281"/>
    </location>
</feature>
<evidence type="ECO:0000259" key="9">
    <source>
        <dbReference type="Pfam" id="PF18402"/>
    </source>
</evidence>
<feature type="region of interest" description="Disordered" evidence="5">
    <location>
        <begin position="1272"/>
        <end position="1293"/>
    </location>
</feature>
<comment type="subcellular location">
    <subcellularLocation>
        <location evidence="1">Endoplasmic reticulum lumen</location>
    </subcellularLocation>
</comment>
<keyword evidence="3" id="KW-0256">Endoplasmic reticulum</keyword>
<organism evidence="11 12">
    <name type="scientific">Eremothecium gossypii (strain ATCC 10895 / CBS 109.51 / FGSC 9923 / NRRL Y-1056)</name>
    <name type="common">Yeast</name>
    <name type="synonym">Ashbya gossypii</name>
    <dbReference type="NCBI Taxonomy" id="284811"/>
    <lineage>
        <taxon>Eukaryota</taxon>
        <taxon>Fungi</taxon>
        <taxon>Dikarya</taxon>
        <taxon>Ascomycota</taxon>
        <taxon>Saccharomycotina</taxon>
        <taxon>Saccharomycetes</taxon>
        <taxon>Saccharomycetales</taxon>
        <taxon>Saccharomycetaceae</taxon>
        <taxon>Eremothecium</taxon>
    </lineage>
</organism>
<gene>
    <name evidence="11" type="ORF">AGOS_ADR364W</name>
</gene>
<evidence type="ECO:0000256" key="6">
    <source>
        <dbReference type="SAM" id="SignalP"/>
    </source>
</evidence>
<feature type="signal peptide" evidence="6">
    <location>
        <begin position="1"/>
        <end position="20"/>
    </location>
</feature>
<dbReference type="EMBL" id="AE016817">
    <property type="protein sequence ID" value="AAS52284.1"/>
    <property type="molecule type" value="Genomic_DNA"/>
</dbReference>
<evidence type="ECO:0000256" key="2">
    <source>
        <dbReference type="ARBA" id="ARBA00022729"/>
    </source>
</evidence>
<dbReference type="Pfam" id="PF18400">
    <property type="entry name" value="Thioredoxin_12"/>
    <property type="match status" value="1"/>
</dbReference>
<dbReference type="GO" id="GO:0070880">
    <property type="term" value="P:fungal-type cell wall beta-glucan biosynthetic process"/>
    <property type="evidence" value="ECO:0007669"/>
    <property type="project" value="EnsemblFungi"/>
</dbReference>
<dbReference type="CAZy" id="GT24">
    <property type="family name" value="Glycosyltransferase Family 24"/>
</dbReference>
<dbReference type="PANTHER" id="PTHR11226:SF0">
    <property type="entry name" value="UDP-GLUCOSE:GLYCOPROTEIN GLUCOSYLTRANSFERASE"/>
    <property type="match status" value="1"/>
</dbReference>
<dbReference type="InterPro" id="IPR040693">
    <property type="entry name" value="UGGT_TRXL_1"/>
</dbReference>
<dbReference type="UniPathway" id="UPA00378"/>
<dbReference type="InterPro" id="IPR009448">
    <property type="entry name" value="UDP-g_GGtrans"/>
</dbReference>
<dbReference type="KEGG" id="ago:AGOS_ADR364W"/>
<evidence type="ECO:0000259" key="8">
    <source>
        <dbReference type="Pfam" id="PF18401"/>
    </source>
</evidence>
<feature type="domain" description="Glucosyltransferase 24 catalytic" evidence="10">
    <location>
        <begin position="1063"/>
        <end position="1250"/>
    </location>
</feature>
<dbReference type="GO" id="GO:0005783">
    <property type="term" value="C:endoplasmic reticulum"/>
    <property type="evidence" value="ECO:0000318"/>
    <property type="project" value="GO_Central"/>
</dbReference>
<evidence type="ECO:0000256" key="4">
    <source>
        <dbReference type="ARBA" id="ARBA00023180"/>
    </source>
</evidence>
<name>Q759B3_EREGS</name>
<feature type="domain" description="UGGT thioredoxin-like" evidence="8">
    <location>
        <begin position="225"/>
        <end position="334"/>
    </location>
</feature>
<dbReference type="InParanoid" id="Q759B3"/>
<dbReference type="GO" id="GO:0051082">
    <property type="term" value="F:unfolded protein binding"/>
    <property type="evidence" value="ECO:0000318"/>
    <property type="project" value="GO_Central"/>
</dbReference>
<evidence type="ECO:0000256" key="3">
    <source>
        <dbReference type="ARBA" id="ARBA00022824"/>
    </source>
</evidence>
<evidence type="ECO:0000259" key="10">
    <source>
        <dbReference type="Pfam" id="PF18404"/>
    </source>
</evidence>
<dbReference type="GO" id="GO:0005788">
    <property type="term" value="C:endoplasmic reticulum lumen"/>
    <property type="evidence" value="ECO:0007669"/>
    <property type="project" value="UniProtKB-SubCell"/>
</dbReference>
<feature type="domain" description="UGGT thioredoxin-like" evidence="9">
    <location>
        <begin position="381"/>
        <end position="494"/>
    </location>
</feature>
<dbReference type="eggNOG" id="KOG1879">
    <property type="taxonomic scope" value="Eukaryota"/>
</dbReference>
<dbReference type="Pfam" id="PF18402">
    <property type="entry name" value="Thioredoxin_14"/>
    <property type="match status" value="1"/>
</dbReference>
<dbReference type="Pfam" id="PF18401">
    <property type="entry name" value="Thioredoxin_13"/>
    <property type="match status" value="1"/>
</dbReference>
<dbReference type="Proteomes" id="UP000000591">
    <property type="component" value="Chromosome IV"/>
</dbReference>
<evidence type="ECO:0000256" key="5">
    <source>
        <dbReference type="SAM" id="MobiDB-lite"/>
    </source>
</evidence>
<dbReference type="InterPro" id="IPR040694">
    <property type="entry name" value="UGGT_TRXL_2"/>
</dbReference>
<evidence type="ECO:0000259" key="7">
    <source>
        <dbReference type="Pfam" id="PF18400"/>
    </source>
</evidence>
<dbReference type="PANTHER" id="PTHR11226">
    <property type="entry name" value="UDP-GLUCOSE GLYCOPROTEIN:GLUCOSYLTRANSFERASE"/>
    <property type="match status" value="1"/>
</dbReference>
<dbReference type="InterPro" id="IPR040497">
    <property type="entry name" value="Glyco_transf_24"/>
</dbReference>
<dbReference type="GeneID" id="4620625"/>
<dbReference type="STRING" id="284811.Q759B3"/>
<evidence type="ECO:0000313" key="12">
    <source>
        <dbReference type="Proteomes" id="UP000000591"/>
    </source>
</evidence>
<keyword evidence="4" id="KW-0325">Glycoprotein</keyword>
<protein>
    <submittedName>
        <fullName evidence="11">ADR364Wp</fullName>
    </submittedName>
</protein>
<feature type="compositionally biased region" description="Acidic residues" evidence="5">
    <location>
        <begin position="1282"/>
        <end position="1293"/>
    </location>
</feature>
<dbReference type="FunCoup" id="Q759B3">
    <property type="interactions" value="521"/>
</dbReference>
<dbReference type="RefSeq" id="NP_984460.1">
    <property type="nucleotide sequence ID" value="NM_209813.1"/>
</dbReference>
<accession>Q759B3</accession>
<keyword evidence="12" id="KW-1185">Reference proteome</keyword>
<feature type="domain" description="UGGT thioredoxin-like" evidence="7">
    <location>
        <begin position="88"/>
        <end position="176"/>
    </location>
</feature>
<feature type="chain" id="PRO_5004286512" evidence="6">
    <location>
        <begin position="21"/>
        <end position="1293"/>
    </location>
</feature>
<dbReference type="HOGENOM" id="CLU_002668_1_0_1"/>
<proteinExistence type="predicted"/>
<dbReference type="OMA" id="FIWRSTC"/>
<sequence>MLHLRRQLAVTWLCLATVAAYDAARLWQSVVRAGINDVGQWYGALTGAEDEISVQELWAELGEDESTLLELLYETSVGVVEEVEHGAATNWFELNGKRYTGSDESFYLQSGELDAQQAVADATVLRVGEGVVGTAPEAPIVVLYGQAGSEEFEAFNWNLYREAQQGRIRLVWRPTCAGAGCGQPRVGAVYAHEYSVKGDWWSSTVRGEVAVPAEFAAKKYRLGGVKDENLSLLDLKVAALIAEQHGRTEDFAETLEYARQLINNFPLLAEHLVDREVDTNSTEVQLEEVTATGVTYDAIGLYINGQPWKLSSLDMRTFLLAIMNERKKMQHLVTTLQSKYGQLGVEDARSLLSKFCQVSVLNAQDMQPARYDFHRVPGFSESVIYFNDIEKDPQYSNMSTKLESIFEKSDYGVIPSYRKNWNELVFVVDFDSLDNEDTREILSGMVRAFSVADEGYPQRIGLLPLYRGDSNPIVENIYRHKESGIAEVKNYLRLLVLGERPGSEGAADIPPVKKILQDFSIFNNSLLINGQIHPFKKNTWHYLIASTVKHDVEILKSMAGRFPSTNVRELLHSKSLITRDSRYIVDYFDDATYTVEQISALDDLEKRVTVYQKGEAKKLYHTITLVDDFESKPALERLKNLLQIKFNGVRIRLLHIGETFSLYEELQRSLNEEENPLDTIGALLRKARDAPRFYTAIAERLQAWVPDLTREQTVGTAFAVINGRYVQFGPENSVSKSLWESFLQREASRTLDLLGIVDTHVPGMGDAKEDSDFVEQLTSILSQLFYSGSNIFHSGIEHTSESTLPRLNILEILPDELTGALIANGNRAAPVELAVILDPLEERSQTFLHLVDQVKSLSFLDIRLLLLPTKKLTIFPIHRIYSDDALSLSPTEAFTVGRELPHFLFPEPSNPEVASIIIEGYAFDEKLPVSKTTVESRMDVCLELLNAEGEVVDSTSTMSVFGYFQFLSPTLGYGFSIRSCSPEYEVTSFSTNAKADYVPSAEISIVDVTPQRVFVKLRGTDEKATGRDTNEQEGINIYVNIYDRSDETSFKEKLFAILAGTPQHTSVTFWLAYGAPISPDLQAVLRTAESLPGRHVACKPIRYAWPSWLRPQRFVDRRLDAARLLFLDVMLSHTMRGRLIMLSLTEERTPDVLELSELQTSAYLTMRPHRGHGYWEEGYWQNYLGKHNLRFFNPSRTFVVDLGRYRSLSAGDHLRVHYQRLSADATSLLDIDQDLVNSVQLLLKIRPLRINKFLPPATGEWIAAWPSNSVNDWTGNPPDTESASEEALDHDEL</sequence>
<reference evidence="11 12" key="1">
    <citation type="journal article" date="2004" name="Science">
        <title>The Ashbya gossypii genome as a tool for mapping the ancient Saccharomyces cerevisiae genome.</title>
        <authorList>
            <person name="Dietrich F.S."/>
            <person name="Voegeli S."/>
            <person name="Brachat S."/>
            <person name="Lerch A."/>
            <person name="Gates K."/>
            <person name="Steiner S."/>
            <person name="Mohr C."/>
            <person name="Pohlmann R."/>
            <person name="Luedi P."/>
            <person name="Choi S."/>
            <person name="Wing R.A."/>
            <person name="Flavier A."/>
            <person name="Gaffney T.D."/>
            <person name="Philippsen P."/>
        </authorList>
    </citation>
    <scope>NUCLEOTIDE SEQUENCE [LARGE SCALE GENOMIC DNA]</scope>
    <source>
        <strain evidence="12">ATCC 10895 / CBS 109.51 / FGSC 9923 / NRRL Y-1056</strain>
    </source>
</reference>
<evidence type="ECO:0000256" key="1">
    <source>
        <dbReference type="ARBA" id="ARBA00004319"/>
    </source>
</evidence>
<dbReference type="Pfam" id="PF18404">
    <property type="entry name" value="Glyco_transf_24"/>
    <property type="match status" value="1"/>
</dbReference>
<evidence type="ECO:0000313" key="11">
    <source>
        <dbReference type="EMBL" id="AAS52284.1"/>
    </source>
</evidence>